<gene>
    <name evidence="3" type="ORF">ElP_58940</name>
</gene>
<dbReference type="Pfam" id="PF00188">
    <property type="entry name" value="CAP"/>
    <property type="match status" value="2"/>
</dbReference>
<feature type="region of interest" description="Disordered" evidence="1">
    <location>
        <begin position="27"/>
        <end position="48"/>
    </location>
</feature>
<name>A0A518HAV6_9BACT</name>
<evidence type="ECO:0000313" key="3">
    <source>
        <dbReference type="EMBL" id="QDV37947.1"/>
    </source>
</evidence>
<feature type="domain" description="SCP" evidence="2">
    <location>
        <begin position="58"/>
        <end position="172"/>
    </location>
</feature>
<dbReference type="PROSITE" id="PS51257">
    <property type="entry name" value="PROKAR_LIPOPROTEIN"/>
    <property type="match status" value="1"/>
</dbReference>
<protein>
    <submittedName>
        <fullName evidence="3">Cysteine-rich secretory protein family protein</fullName>
    </submittedName>
</protein>
<organism evidence="3 4">
    <name type="scientific">Tautonia plasticadhaerens</name>
    <dbReference type="NCBI Taxonomy" id="2527974"/>
    <lineage>
        <taxon>Bacteria</taxon>
        <taxon>Pseudomonadati</taxon>
        <taxon>Planctomycetota</taxon>
        <taxon>Planctomycetia</taxon>
        <taxon>Isosphaerales</taxon>
        <taxon>Isosphaeraceae</taxon>
        <taxon>Tautonia</taxon>
    </lineage>
</organism>
<accession>A0A518HAV6</accession>
<evidence type="ECO:0000259" key="2">
    <source>
        <dbReference type="Pfam" id="PF00188"/>
    </source>
</evidence>
<dbReference type="EMBL" id="CP036426">
    <property type="protein sequence ID" value="QDV37947.1"/>
    <property type="molecule type" value="Genomic_DNA"/>
</dbReference>
<evidence type="ECO:0000313" key="4">
    <source>
        <dbReference type="Proteomes" id="UP000317835"/>
    </source>
</evidence>
<dbReference type="CDD" id="cd05379">
    <property type="entry name" value="CAP_bacterial"/>
    <property type="match status" value="2"/>
</dbReference>
<dbReference type="InterPro" id="IPR014044">
    <property type="entry name" value="CAP_dom"/>
</dbReference>
<proteinExistence type="predicted"/>
<dbReference type="AlphaFoldDB" id="A0A518HAV6"/>
<dbReference type="KEGG" id="tpla:ElP_58940"/>
<feature type="compositionally biased region" description="Pro residues" evidence="1">
    <location>
        <begin position="34"/>
        <end position="44"/>
    </location>
</feature>
<keyword evidence="4" id="KW-1185">Reference proteome</keyword>
<dbReference type="PANTHER" id="PTHR31157">
    <property type="entry name" value="SCP DOMAIN-CONTAINING PROTEIN"/>
    <property type="match status" value="1"/>
</dbReference>
<evidence type="ECO:0000256" key="1">
    <source>
        <dbReference type="SAM" id="MobiDB-lite"/>
    </source>
</evidence>
<dbReference type="PANTHER" id="PTHR31157:SF1">
    <property type="entry name" value="SCP DOMAIN-CONTAINING PROTEIN"/>
    <property type="match status" value="1"/>
</dbReference>
<reference evidence="3 4" key="1">
    <citation type="submission" date="2019-02" db="EMBL/GenBank/DDBJ databases">
        <title>Deep-cultivation of Planctomycetes and their phenomic and genomic characterization uncovers novel biology.</title>
        <authorList>
            <person name="Wiegand S."/>
            <person name="Jogler M."/>
            <person name="Boedeker C."/>
            <person name="Pinto D."/>
            <person name="Vollmers J."/>
            <person name="Rivas-Marin E."/>
            <person name="Kohn T."/>
            <person name="Peeters S.H."/>
            <person name="Heuer A."/>
            <person name="Rast P."/>
            <person name="Oberbeckmann S."/>
            <person name="Bunk B."/>
            <person name="Jeske O."/>
            <person name="Meyerdierks A."/>
            <person name="Storesund J.E."/>
            <person name="Kallscheuer N."/>
            <person name="Luecker S."/>
            <person name="Lage O.M."/>
            <person name="Pohl T."/>
            <person name="Merkel B.J."/>
            <person name="Hornburger P."/>
            <person name="Mueller R.-W."/>
            <person name="Bruemmer F."/>
            <person name="Labrenz M."/>
            <person name="Spormann A.M."/>
            <person name="Op den Camp H."/>
            <person name="Overmann J."/>
            <person name="Amann R."/>
            <person name="Jetten M.S.M."/>
            <person name="Mascher T."/>
            <person name="Medema M.H."/>
            <person name="Devos D.P."/>
            <person name="Kaster A.-K."/>
            <person name="Ovreas L."/>
            <person name="Rohde M."/>
            <person name="Galperin M.Y."/>
            <person name="Jogler C."/>
        </authorList>
    </citation>
    <scope>NUCLEOTIDE SEQUENCE [LARGE SCALE GENOMIC DNA]</scope>
    <source>
        <strain evidence="3 4">ElP</strain>
    </source>
</reference>
<dbReference type="SUPFAM" id="SSF55797">
    <property type="entry name" value="PR-1-like"/>
    <property type="match status" value="2"/>
</dbReference>
<dbReference type="Gene3D" id="3.40.33.10">
    <property type="entry name" value="CAP"/>
    <property type="match status" value="2"/>
</dbReference>
<dbReference type="Proteomes" id="UP000317835">
    <property type="component" value="Chromosome"/>
</dbReference>
<sequence>MSRPNPSRPALVLLLVIAGCGGLPRPIPRLLGPQSPPRPSPVPADEPEAADTLRRDLLDHHNRIRGEHDLPPLTLDPKLSAAARSQALDMIELGEIRHEGADGSTPADRVRRQGYPYTNVGENVAAGQETADEVMDGWMDSPGHRKNILGDFEQMGASRLEADDGRPYWCVVFATPLPQLDPAGAATDLVTLINARRSEDSLPPMEADDALMAVARDHARAMAEAGSLDPAGPSVIEAVNEAGIGYRRLSSAVSSGPPRPPEVLDTLSDDPGRLRDLLGPFSRVGVGYATDDGGLPYWSVVFLDPPPR</sequence>
<feature type="domain" description="SCP" evidence="2">
    <location>
        <begin position="191"/>
        <end position="302"/>
    </location>
</feature>
<dbReference type="OrthoDB" id="9783944at2"/>
<dbReference type="RefSeq" id="WP_145276094.1">
    <property type="nucleotide sequence ID" value="NZ_CP036426.1"/>
</dbReference>
<dbReference type="InterPro" id="IPR035940">
    <property type="entry name" value="CAP_sf"/>
</dbReference>